<dbReference type="SUPFAM" id="SSF52172">
    <property type="entry name" value="CheY-like"/>
    <property type="match status" value="1"/>
</dbReference>
<dbReference type="Pfam" id="PF02518">
    <property type="entry name" value="HATPase_c"/>
    <property type="match status" value="1"/>
</dbReference>
<evidence type="ECO:0000256" key="5">
    <source>
        <dbReference type="ARBA" id="ARBA00022741"/>
    </source>
</evidence>
<dbReference type="Gene3D" id="1.10.287.130">
    <property type="match status" value="1"/>
</dbReference>
<proteinExistence type="predicted"/>
<dbReference type="SMART" id="SM00091">
    <property type="entry name" value="PAS"/>
    <property type="match status" value="2"/>
</dbReference>
<dbReference type="InterPro" id="IPR036890">
    <property type="entry name" value="HATPase_C_sf"/>
</dbReference>
<feature type="domain" description="PAS" evidence="12">
    <location>
        <begin position="6"/>
        <end position="76"/>
    </location>
</feature>
<dbReference type="Gene3D" id="3.30.565.10">
    <property type="entry name" value="Histidine kinase-like ATPase, C-terminal domain"/>
    <property type="match status" value="1"/>
</dbReference>
<evidence type="ECO:0000256" key="6">
    <source>
        <dbReference type="ARBA" id="ARBA00022777"/>
    </source>
</evidence>
<dbReference type="Pfam" id="PF08448">
    <property type="entry name" value="PAS_4"/>
    <property type="match status" value="1"/>
</dbReference>
<evidence type="ECO:0000313" key="13">
    <source>
        <dbReference type="EMBL" id="MBH9576052.1"/>
    </source>
</evidence>
<dbReference type="InterPro" id="IPR000014">
    <property type="entry name" value="PAS"/>
</dbReference>
<evidence type="ECO:0000256" key="8">
    <source>
        <dbReference type="ARBA" id="ARBA00023012"/>
    </source>
</evidence>
<evidence type="ECO:0000256" key="2">
    <source>
        <dbReference type="ARBA" id="ARBA00012438"/>
    </source>
</evidence>
<dbReference type="InterPro" id="IPR005467">
    <property type="entry name" value="His_kinase_dom"/>
</dbReference>
<dbReference type="InterPro" id="IPR001789">
    <property type="entry name" value="Sig_transdc_resp-reg_receiver"/>
</dbReference>
<keyword evidence="14" id="KW-1185">Reference proteome</keyword>
<dbReference type="Proteomes" id="UP000613266">
    <property type="component" value="Unassembled WGS sequence"/>
</dbReference>
<dbReference type="GO" id="GO:0000155">
    <property type="term" value="F:phosphorelay sensor kinase activity"/>
    <property type="evidence" value="ECO:0007669"/>
    <property type="project" value="InterPro"/>
</dbReference>
<dbReference type="Gene3D" id="3.40.50.2300">
    <property type="match status" value="1"/>
</dbReference>
<dbReference type="PROSITE" id="PS50112">
    <property type="entry name" value="PAS"/>
    <property type="match status" value="2"/>
</dbReference>
<evidence type="ECO:0000256" key="7">
    <source>
        <dbReference type="ARBA" id="ARBA00022840"/>
    </source>
</evidence>
<dbReference type="InterPro" id="IPR036097">
    <property type="entry name" value="HisK_dim/P_sf"/>
</dbReference>
<sequence length="641" mass="70177">MNLELDAELLRALLEDVPARVVVFDREQRYRYANRATLEFLGLGAEQLIGRTVSEIRGEGVAERNRSVFDQVFEGATLHWEGWADYAGVGLRYTEESLRPYPAQARPVQWVLGFARDLTEVKNQAREAQEQLEAALRAEVIKTSIVDHALAALVTSDAEGRIVEFNPAAEAMFQRQRDEVLGRTVAEIMVPPEFRAAHNEGMRRVGQGGAPRIMGKRLEMQALRADGERFPIEMALWRIEVKGQTHYTASIIDVSERVRAQALIERQREALRQSEKLGAMGSLLAGVAHELNNPLAIVMGRASLLEEKAQGSALADDALRIREAAERCGRIVRTFLNMARSRPGERTAVGLNELVRAALDLLQYGLRSHGILLDVQLDPALPAVHADADQLGQVVLNLIVNAQQALAQVEPPRRLGISSGVEQPRSGREARVWLRVQDSGPGVPVELRETIFEPFFTTKPEGMGTGLGLAVSRSLVREHGGELQLEPPRPGQGACFRISLPISGQGEAPAELPPAPADAPAQARLLVVDDEAEIADLLRTLLEGAGYEVACAETGEVALELLQMARFDAVISDLRMPGLDGAALWRELKAGHPQLLRRLLFVTGDTLSPGASSFLDETGCPHLDKPFAKAELLAAVERLLK</sequence>
<keyword evidence="4" id="KW-0808">Transferase</keyword>
<keyword evidence="6" id="KW-0418">Kinase</keyword>
<dbReference type="SMART" id="SM00388">
    <property type="entry name" value="HisKA"/>
    <property type="match status" value="1"/>
</dbReference>
<dbReference type="Pfam" id="PF13426">
    <property type="entry name" value="PAS_9"/>
    <property type="match status" value="1"/>
</dbReference>
<dbReference type="Pfam" id="PF00072">
    <property type="entry name" value="Response_reg"/>
    <property type="match status" value="1"/>
</dbReference>
<dbReference type="InterPro" id="IPR011006">
    <property type="entry name" value="CheY-like_superfamily"/>
</dbReference>
<accession>A0A931J4B2</accession>
<dbReference type="PANTHER" id="PTHR43065:SF10">
    <property type="entry name" value="PEROXIDE STRESS-ACTIVATED HISTIDINE KINASE MAK3"/>
    <property type="match status" value="1"/>
</dbReference>
<dbReference type="SUPFAM" id="SSF47384">
    <property type="entry name" value="Homodimeric domain of signal transducing histidine kinase"/>
    <property type="match status" value="1"/>
</dbReference>
<evidence type="ECO:0000256" key="1">
    <source>
        <dbReference type="ARBA" id="ARBA00000085"/>
    </source>
</evidence>
<comment type="catalytic activity">
    <reaction evidence="1">
        <text>ATP + protein L-histidine = ADP + protein N-phospho-L-histidine.</text>
        <dbReference type="EC" id="2.7.13.3"/>
    </reaction>
</comment>
<keyword evidence="7" id="KW-0067">ATP-binding</keyword>
<dbReference type="Gene3D" id="3.30.450.20">
    <property type="entry name" value="PAS domain"/>
    <property type="match status" value="2"/>
</dbReference>
<dbReference type="SUPFAM" id="SSF55785">
    <property type="entry name" value="PYP-like sensor domain (PAS domain)"/>
    <property type="match status" value="2"/>
</dbReference>
<dbReference type="PANTHER" id="PTHR43065">
    <property type="entry name" value="SENSOR HISTIDINE KINASE"/>
    <property type="match status" value="1"/>
</dbReference>
<evidence type="ECO:0000256" key="4">
    <source>
        <dbReference type="ARBA" id="ARBA00022679"/>
    </source>
</evidence>
<dbReference type="GO" id="GO:0005524">
    <property type="term" value="F:ATP binding"/>
    <property type="evidence" value="ECO:0007669"/>
    <property type="project" value="UniProtKB-KW"/>
</dbReference>
<dbReference type="InterPro" id="IPR003661">
    <property type="entry name" value="HisK_dim/P_dom"/>
</dbReference>
<dbReference type="PRINTS" id="PR00344">
    <property type="entry name" value="BCTRLSENSOR"/>
</dbReference>
<dbReference type="NCBIfam" id="TIGR00229">
    <property type="entry name" value="sensory_box"/>
    <property type="match status" value="2"/>
</dbReference>
<gene>
    <name evidence="13" type="ORF">I7X39_03950</name>
</gene>
<comment type="caution">
    <text evidence="13">The sequence shown here is derived from an EMBL/GenBank/DDBJ whole genome shotgun (WGS) entry which is preliminary data.</text>
</comment>
<dbReference type="PROSITE" id="PS50109">
    <property type="entry name" value="HIS_KIN"/>
    <property type="match status" value="1"/>
</dbReference>
<dbReference type="CDD" id="cd00130">
    <property type="entry name" value="PAS"/>
    <property type="match status" value="2"/>
</dbReference>
<dbReference type="CDD" id="cd00082">
    <property type="entry name" value="HisKA"/>
    <property type="match status" value="1"/>
</dbReference>
<dbReference type="InterPro" id="IPR035965">
    <property type="entry name" value="PAS-like_dom_sf"/>
</dbReference>
<name>A0A931J4B2_9BURK</name>
<feature type="domain" description="PAS" evidence="12">
    <location>
        <begin position="138"/>
        <end position="209"/>
    </location>
</feature>
<evidence type="ECO:0000313" key="14">
    <source>
        <dbReference type="Proteomes" id="UP000613266"/>
    </source>
</evidence>
<dbReference type="SMART" id="SM00387">
    <property type="entry name" value="HATPase_c"/>
    <property type="match status" value="1"/>
</dbReference>
<dbReference type="InterPro" id="IPR013656">
    <property type="entry name" value="PAS_4"/>
</dbReference>
<dbReference type="InterPro" id="IPR004358">
    <property type="entry name" value="Sig_transdc_His_kin-like_C"/>
</dbReference>
<dbReference type="SMART" id="SM00448">
    <property type="entry name" value="REC"/>
    <property type="match status" value="1"/>
</dbReference>
<feature type="modified residue" description="4-aspartylphosphate" evidence="9">
    <location>
        <position position="573"/>
    </location>
</feature>
<evidence type="ECO:0000256" key="9">
    <source>
        <dbReference type="PROSITE-ProRule" id="PRU00169"/>
    </source>
</evidence>
<organism evidence="13 14">
    <name type="scientific">Inhella proteolytica</name>
    <dbReference type="NCBI Taxonomy" id="2795029"/>
    <lineage>
        <taxon>Bacteria</taxon>
        <taxon>Pseudomonadati</taxon>
        <taxon>Pseudomonadota</taxon>
        <taxon>Betaproteobacteria</taxon>
        <taxon>Burkholderiales</taxon>
        <taxon>Sphaerotilaceae</taxon>
        <taxon>Inhella</taxon>
    </lineage>
</organism>
<dbReference type="PROSITE" id="PS50110">
    <property type="entry name" value="RESPONSE_REGULATORY"/>
    <property type="match status" value="1"/>
</dbReference>
<evidence type="ECO:0000259" key="11">
    <source>
        <dbReference type="PROSITE" id="PS50110"/>
    </source>
</evidence>
<protein>
    <recommendedName>
        <fullName evidence="2">histidine kinase</fullName>
        <ecNumber evidence="2">2.7.13.3</ecNumber>
    </recommendedName>
</protein>
<dbReference type="SUPFAM" id="SSF55874">
    <property type="entry name" value="ATPase domain of HSP90 chaperone/DNA topoisomerase II/histidine kinase"/>
    <property type="match status" value="1"/>
</dbReference>
<keyword evidence="5" id="KW-0547">Nucleotide-binding</keyword>
<keyword evidence="8" id="KW-0902">Two-component regulatory system</keyword>
<dbReference type="EMBL" id="JAEDAK010000002">
    <property type="protein sequence ID" value="MBH9576052.1"/>
    <property type="molecule type" value="Genomic_DNA"/>
</dbReference>
<evidence type="ECO:0000259" key="12">
    <source>
        <dbReference type="PROSITE" id="PS50112"/>
    </source>
</evidence>
<feature type="domain" description="Response regulatory" evidence="11">
    <location>
        <begin position="524"/>
        <end position="640"/>
    </location>
</feature>
<evidence type="ECO:0000256" key="3">
    <source>
        <dbReference type="ARBA" id="ARBA00022553"/>
    </source>
</evidence>
<reference evidence="13" key="1">
    <citation type="submission" date="2020-12" db="EMBL/GenBank/DDBJ databases">
        <title>The genome sequence of Inhella sp. 1Y17.</title>
        <authorList>
            <person name="Liu Y."/>
        </authorList>
    </citation>
    <scope>NUCLEOTIDE SEQUENCE</scope>
    <source>
        <strain evidence="13">1Y17</strain>
    </source>
</reference>
<feature type="domain" description="Histidine kinase" evidence="10">
    <location>
        <begin position="286"/>
        <end position="504"/>
    </location>
</feature>
<dbReference type="InterPro" id="IPR003594">
    <property type="entry name" value="HATPase_dom"/>
</dbReference>
<dbReference type="RefSeq" id="WP_198109664.1">
    <property type="nucleotide sequence ID" value="NZ_JAEDAK010000002.1"/>
</dbReference>
<evidence type="ECO:0000259" key="10">
    <source>
        <dbReference type="PROSITE" id="PS50109"/>
    </source>
</evidence>
<dbReference type="EC" id="2.7.13.3" evidence="2"/>
<dbReference type="Pfam" id="PF00512">
    <property type="entry name" value="HisKA"/>
    <property type="match status" value="1"/>
</dbReference>
<dbReference type="AlphaFoldDB" id="A0A931J4B2"/>
<keyword evidence="3 9" id="KW-0597">Phosphoprotein</keyword>